<accession>A0A1N7J8Y6</accession>
<evidence type="ECO:0000313" key="3">
    <source>
        <dbReference type="EMBL" id="SIS45676.1"/>
    </source>
</evidence>
<keyword evidence="4" id="KW-1185">Reference proteome</keyword>
<dbReference type="SUPFAM" id="SSF56925">
    <property type="entry name" value="OMPA-like"/>
    <property type="match status" value="1"/>
</dbReference>
<dbReference type="Proteomes" id="UP000185839">
    <property type="component" value="Unassembled WGS sequence"/>
</dbReference>
<organism evidence="3 4">
    <name type="scientific">Kaistella chaponensis</name>
    <dbReference type="NCBI Taxonomy" id="713588"/>
    <lineage>
        <taxon>Bacteria</taxon>
        <taxon>Pseudomonadati</taxon>
        <taxon>Bacteroidota</taxon>
        <taxon>Flavobacteriia</taxon>
        <taxon>Flavobacteriales</taxon>
        <taxon>Weeksellaceae</taxon>
        <taxon>Chryseobacterium group</taxon>
        <taxon>Kaistella</taxon>
    </lineage>
</organism>
<name>A0A1N7J8Y6_9FLAO</name>
<feature type="domain" description="Outer membrane protein beta-barrel" evidence="2">
    <location>
        <begin position="36"/>
        <end position="179"/>
    </location>
</feature>
<evidence type="ECO:0000259" key="2">
    <source>
        <dbReference type="Pfam" id="PF13568"/>
    </source>
</evidence>
<evidence type="ECO:0000313" key="4">
    <source>
        <dbReference type="Proteomes" id="UP000185839"/>
    </source>
</evidence>
<dbReference type="InterPro" id="IPR011250">
    <property type="entry name" value="OMP/PagP_B-barrel"/>
</dbReference>
<dbReference type="STRING" id="713588.SAMN05421789_101251"/>
<proteinExistence type="predicted"/>
<keyword evidence="1" id="KW-0732">Signal</keyword>
<dbReference type="AlphaFoldDB" id="A0A1N7J8Y6"/>
<dbReference type="EMBL" id="FTOI01000001">
    <property type="protein sequence ID" value="SIS45676.1"/>
    <property type="molecule type" value="Genomic_DNA"/>
</dbReference>
<sequence length="203" mass="22700">MKTRYLKIATIIGFSLFSGFASAQKTSKYKKKTGPELKFGITAGAVYSFQSGYEYSENVKGVVGVSAGAFANYAFSDKLKLQLAALYNQYGTDFTSGSLTYKEKQTYISFPLTLKTYFTDSFYFNIGPQVNVLVSSTFDNDDINDMMQKTDFGLTGGLGFNFTENIGIDLNYYYGLSKIYTKESEIEGDIIYNAATARLFYEF</sequence>
<gene>
    <name evidence="3" type="ORF">SAMN05421789_101251</name>
</gene>
<reference evidence="4" key="1">
    <citation type="submission" date="2017-01" db="EMBL/GenBank/DDBJ databases">
        <authorList>
            <person name="Varghese N."/>
            <person name="Submissions S."/>
        </authorList>
    </citation>
    <scope>NUCLEOTIDE SEQUENCE [LARGE SCALE GENOMIC DNA]</scope>
    <source>
        <strain evidence="4">DSM 23145</strain>
    </source>
</reference>
<feature type="signal peptide" evidence="1">
    <location>
        <begin position="1"/>
        <end position="23"/>
    </location>
</feature>
<dbReference type="Pfam" id="PF13568">
    <property type="entry name" value="OMP_b-brl_2"/>
    <property type="match status" value="1"/>
</dbReference>
<dbReference type="InterPro" id="IPR025665">
    <property type="entry name" value="Beta-barrel_OMP_2"/>
</dbReference>
<protein>
    <submittedName>
        <fullName evidence="3">Outer membrane protein beta-barrel domain-containing protein</fullName>
    </submittedName>
</protein>
<dbReference type="RefSeq" id="WP_076384558.1">
    <property type="nucleotide sequence ID" value="NZ_DAOOBN010000172.1"/>
</dbReference>
<dbReference type="OrthoDB" id="947434at2"/>
<feature type="chain" id="PRO_5012975554" evidence="1">
    <location>
        <begin position="24"/>
        <end position="203"/>
    </location>
</feature>
<evidence type="ECO:0000256" key="1">
    <source>
        <dbReference type="SAM" id="SignalP"/>
    </source>
</evidence>